<protein>
    <submittedName>
        <fullName evidence="1">Uncharacterized protein</fullName>
    </submittedName>
</protein>
<dbReference type="EMBL" id="WPRH01000399">
    <property type="protein sequence ID" value="MVI55480.1"/>
    <property type="molecule type" value="Genomic_DNA"/>
</dbReference>
<name>A0A6B0BGH2_STAAU</name>
<evidence type="ECO:0000313" key="3">
    <source>
        <dbReference type="Proteomes" id="UP000433366"/>
    </source>
</evidence>
<evidence type="ECO:0000313" key="4">
    <source>
        <dbReference type="Proteomes" id="UP000434412"/>
    </source>
</evidence>
<dbReference type="CDD" id="cd00085">
    <property type="entry name" value="HNHc"/>
    <property type="match status" value="1"/>
</dbReference>
<reference evidence="3 4" key="1">
    <citation type="submission" date="2019-11" db="EMBL/GenBank/DDBJ databases">
        <title>Implementation of targeted gown and glove precautions to prevent Staphylococcus aureus acquisition in community-based nursing homes.</title>
        <authorList>
            <person name="Stine O.C."/>
        </authorList>
    </citation>
    <scope>NUCLEOTIDE SEQUENCE [LARGE SCALE GENOMIC DNA]</scope>
    <source>
        <strain evidence="2 4">S_2023.LVRQ.AN</strain>
        <strain evidence="1 3">S_4031.LGMP.AI</strain>
    </source>
</reference>
<dbReference type="EMBL" id="WPVZ01000348">
    <property type="protein sequence ID" value="MVL44953.1"/>
    <property type="molecule type" value="Genomic_DNA"/>
</dbReference>
<organism evidence="1 3">
    <name type="scientific">Staphylococcus aureus</name>
    <dbReference type="NCBI Taxonomy" id="1280"/>
    <lineage>
        <taxon>Bacteria</taxon>
        <taxon>Bacillati</taxon>
        <taxon>Bacillota</taxon>
        <taxon>Bacilli</taxon>
        <taxon>Bacillales</taxon>
        <taxon>Staphylococcaceae</taxon>
        <taxon>Staphylococcus</taxon>
    </lineage>
</organism>
<dbReference type="Proteomes" id="UP000433366">
    <property type="component" value="Unassembled WGS sequence"/>
</dbReference>
<dbReference type="Proteomes" id="UP000434412">
    <property type="component" value="Unassembled WGS sequence"/>
</dbReference>
<gene>
    <name evidence="1" type="ORF">GO793_06360</name>
    <name evidence="2" type="ORF">GO941_05540</name>
</gene>
<proteinExistence type="predicted"/>
<evidence type="ECO:0000313" key="2">
    <source>
        <dbReference type="EMBL" id="MVL44953.1"/>
    </source>
</evidence>
<accession>A0A6B0BGH2</accession>
<evidence type="ECO:0000313" key="1">
    <source>
        <dbReference type="EMBL" id="MVI55480.1"/>
    </source>
</evidence>
<dbReference type="AlphaFoldDB" id="A0A6B0BGH2"/>
<comment type="caution">
    <text evidence="1">The sequence shown here is derived from an EMBL/GenBank/DDBJ whole genome shotgun (WGS) entry which is preliminary data.</text>
</comment>
<dbReference type="InterPro" id="IPR003615">
    <property type="entry name" value="HNH_nuc"/>
</dbReference>
<dbReference type="Gene3D" id="1.10.30.50">
    <property type="match status" value="1"/>
</dbReference>
<sequence length="243" mass="28163">MDTDYYELEEPVEITKSQHKSWLASNHKSDSAFTIKGTGKQQYMCSIDTNHAIYLLKAAIESNQNTSTIQILKDTLVEIEEEKVGDYDSSEKEMIDDLIENQEESKPTWNGHQKPQEMMTVSSLQKERPKRNFKIAADALARADYKCEYNINDRIFKRKSGKGYTEPHHLIPISKYKDFDYKNCSLDTMENIVSLCSHCHNLLHYGKFEDKKPILEKLYNERKTALSNVGLDITLEGLEAYYQ</sequence>